<evidence type="ECO:0000256" key="1">
    <source>
        <dbReference type="SAM" id="Phobius"/>
    </source>
</evidence>
<dbReference type="EMBL" id="JACHIG010000001">
    <property type="protein sequence ID" value="MBB5030999.1"/>
    <property type="molecule type" value="Genomic_DNA"/>
</dbReference>
<keyword evidence="1" id="KW-1133">Transmembrane helix</keyword>
<organism evidence="2 3">
    <name type="scientific">Prosthecobacter vanneervenii</name>
    <dbReference type="NCBI Taxonomy" id="48466"/>
    <lineage>
        <taxon>Bacteria</taxon>
        <taxon>Pseudomonadati</taxon>
        <taxon>Verrucomicrobiota</taxon>
        <taxon>Verrucomicrobiia</taxon>
        <taxon>Verrucomicrobiales</taxon>
        <taxon>Verrucomicrobiaceae</taxon>
        <taxon>Prosthecobacter</taxon>
    </lineage>
</organism>
<name>A0A7W7Y7E4_9BACT</name>
<proteinExistence type="predicted"/>
<dbReference type="InterPro" id="IPR026898">
    <property type="entry name" value="PrsW"/>
</dbReference>
<dbReference type="RefSeq" id="WP_184337946.1">
    <property type="nucleotide sequence ID" value="NZ_JACHIG010000001.1"/>
</dbReference>
<dbReference type="Proteomes" id="UP000590740">
    <property type="component" value="Unassembled WGS sequence"/>
</dbReference>
<feature type="transmembrane region" description="Helical" evidence="1">
    <location>
        <begin position="266"/>
        <end position="289"/>
    </location>
</feature>
<accession>A0A7W7Y7E4</accession>
<feature type="transmembrane region" description="Helical" evidence="1">
    <location>
        <begin position="39"/>
        <end position="63"/>
    </location>
</feature>
<keyword evidence="1" id="KW-0472">Membrane</keyword>
<gene>
    <name evidence="2" type="ORF">HNQ65_000553</name>
</gene>
<protein>
    <submittedName>
        <fullName evidence="2">RsiW-degrading membrane proteinase PrsW (M82 family)</fullName>
    </submittedName>
</protein>
<feature type="transmembrane region" description="Helical" evidence="1">
    <location>
        <begin position="238"/>
        <end position="260"/>
    </location>
</feature>
<evidence type="ECO:0000313" key="2">
    <source>
        <dbReference type="EMBL" id="MBB5030999.1"/>
    </source>
</evidence>
<feature type="transmembrane region" description="Helical" evidence="1">
    <location>
        <begin position="208"/>
        <end position="226"/>
    </location>
</feature>
<feature type="transmembrane region" description="Helical" evidence="1">
    <location>
        <begin position="144"/>
        <end position="166"/>
    </location>
</feature>
<comment type="caution">
    <text evidence="2">The sequence shown here is derived from an EMBL/GenBank/DDBJ whole genome shotgun (WGS) entry which is preliminary data.</text>
</comment>
<feature type="transmembrane region" description="Helical" evidence="1">
    <location>
        <begin position="6"/>
        <end position="27"/>
    </location>
</feature>
<dbReference type="AlphaFoldDB" id="A0A7W7Y7E4"/>
<dbReference type="GO" id="GO:0008233">
    <property type="term" value="F:peptidase activity"/>
    <property type="evidence" value="ECO:0007669"/>
    <property type="project" value="InterPro"/>
</dbReference>
<keyword evidence="3" id="KW-1185">Reference proteome</keyword>
<feature type="transmembrane region" description="Helical" evidence="1">
    <location>
        <begin position="173"/>
        <end position="193"/>
    </location>
</feature>
<reference evidence="2 3" key="1">
    <citation type="submission" date="2020-08" db="EMBL/GenBank/DDBJ databases">
        <title>Genomic Encyclopedia of Type Strains, Phase IV (KMG-IV): sequencing the most valuable type-strain genomes for metagenomic binning, comparative biology and taxonomic classification.</title>
        <authorList>
            <person name="Goeker M."/>
        </authorList>
    </citation>
    <scope>NUCLEOTIDE SEQUENCE [LARGE SCALE GENOMIC DNA]</scope>
    <source>
        <strain evidence="2 3">DSM 12252</strain>
    </source>
</reference>
<sequence>MSDMLYQNAATLSGLTIWYGVLVLLGYPGRAPWRWLWPLLPLAAGWCSFRAVGWYLVTVHPALAPALQQLSGGRTLMLFIQDVGLREELFKLLFAIPCLLWLSPKPAIPRSSLLTAALVGLGFATAENRWFFGGHAEPTLLVGRVFSTTALHMTATALCGAAFMAARLHSRPWAWFWTVFFCVVVAHGLYDWAPASTWAWLRAGGTSWLSQAVVIALIVSFFRTYQHLQPTSSMQPRVALWFILGAAIQYTLSLGITWQRWGTSEALWICARECLLFLPVVTATAIVMAPISRLKRKA</sequence>
<dbReference type="Pfam" id="PF13367">
    <property type="entry name" value="PrsW-protease"/>
    <property type="match status" value="1"/>
</dbReference>
<evidence type="ECO:0000313" key="3">
    <source>
        <dbReference type="Proteomes" id="UP000590740"/>
    </source>
</evidence>
<keyword evidence="1" id="KW-0812">Transmembrane</keyword>